<dbReference type="Pfam" id="PF01699">
    <property type="entry name" value="Na_Ca_ex"/>
    <property type="match status" value="2"/>
</dbReference>
<evidence type="ECO:0000313" key="7">
    <source>
        <dbReference type="EMBL" id="TBO30101.1"/>
    </source>
</evidence>
<dbReference type="InterPro" id="IPR052946">
    <property type="entry name" value="Alkaline_pH_Ca-Antiporter"/>
</dbReference>
<dbReference type="InterPro" id="IPR004837">
    <property type="entry name" value="NaCa_Exmemb"/>
</dbReference>
<dbReference type="Proteomes" id="UP000292120">
    <property type="component" value="Unassembled WGS sequence"/>
</dbReference>
<name>A0A4Q9H411_9BURK</name>
<accession>A0A4Q9H411</accession>
<dbReference type="GO" id="GO:0015386">
    <property type="term" value="F:potassium:proton antiporter activity"/>
    <property type="evidence" value="ECO:0007669"/>
    <property type="project" value="TreeGrafter"/>
</dbReference>
<evidence type="ECO:0000259" key="6">
    <source>
        <dbReference type="Pfam" id="PF01699"/>
    </source>
</evidence>
<protein>
    <submittedName>
        <fullName evidence="7">Ionic transporter y4hA</fullName>
    </submittedName>
</protein>
<feature type="transmembrane region" description="Helical" evidence="5">
    <location>
        <begin position="340"/>
        <end position="356"/>
    </location>
</feature>
<keyword evidence="2 5" id="KW-0812">Transmembrane</keyword>
<feature type="transmembrane region" description="Helical" evidence="5">
    <location>
        <begin position="60"/>
        <end position="84"/>
    </location>
</feature>
<feature type="transmembrane region" description="Helical" evidence="5">
    <location>
        <begin position="161"/>
        <end position="180"/>
    </location>
</feature>
<comment type="caution">
    <text evidence="7">The sequence shown here is derived from an EMBL/GenBank/DDBJ whole genome shotgun (WGS) entry which is preliminary data.</text>
</comment>
<evidence type="ECO:0000256" key="1">
    <source>
        <dbReference type="ARBA" id="ARBA00004141"/>
    </source>
</evidence>
<dbReference type="GO" id="GO:0005886">
    <property type="term" value="C:plasma membrane"/>
    <property type="evidence" value="ECO:0007669"/>
    <property type="project" value="TreeGrafter"/>
</dbReference>
<feature type="transmembrane region" description="Helical" evidence="5">
    <location>
        <begin position="278"/>
        <end position="304"/>
    </location>
</feature>
<evidence type="ECO:0000313" key="8">
    <source>
        <dbReference type="Proteomes" id="UP000292120"/>
    </source>
</evidence>
<keyword evidence="3 5" id="KW-1133">Transmembrane helix</keyword>
<feature type="transmembrane region" description="Helical" evidence="5">
    <location>
        <begin position="29"/>
        <end position="48"/>
    </location>
</feature>
<evidence type="ECO:0000256" key="4">
    <source>
        <dbReference type="ARBA" id="ARBA00023136"/>
    </source>
</evidence>
<evidence type="ECO:0000256" key="5">
    <source>
        <dbReference type="SAM" id="Phobius"/>
    </source>
</evidence>
<dbReference type="GO" id="GO:0015385">
    <property type="term" value="F:sodium:proton antiporter activity"/>
    <property type="evidence" value="ECO:0007669"/>
    <property type="project" value="TreeGrafter"/>
</dbReference>
<feature type="transmembrane region" description="Helical" evidence="5">
    <location>
        <begin position="96"/>
        <end position="117"/>
    </location>
</feature>
<dbReference type="OrthoDB" id="9787814at2"/>
<organism evidence="7 8">
    <name type="scientific">Aquabacterium lacunae</name>
    <dbReference type="NCBI Taxonomy" id="2528630"/>
    <lineage>
        <taxon>Bacteria</taxon>
        <taxon>Pseudomonadati</taxon>
        <taxon>Pseudomonadota</taxon>
        <taxon>Betaproteobacteria</taxon>
        <taxon>Burkholderiales</taxon>
        <taxon>Aquabacterium</taxon>
    </lineage>
</organism>
<comment type="subcellular location">
    <subcellularLocation>
        <location evidence="1">Membrane</location>
        <topology evidence="1">Multi-pass membrane protein</topology>
    </subcellularLocation>
</comment>
<dbReference type="EMBL" id="SIXI01000004">
    <property type="protein sequence ID" value="TBO30101.1"/>
    <property type="molecule type" value="Genomic_DNA"/>
</dbReference>
<dbReference type="PROSITE" id="PS51257">
    <property type="entry name" value="PROKAR_LIPOPROTEIN"/>
    <property type="match status" value="1"/>
</dbReference>
<keyword evidence="8" id="KW-1185">Reference proteome</keyword>
<feature type="domain" description="Sodium/calcium exchanger membrane region" evidence="6">
    <location>
        <begin position="213"/>
        <end position="355"/>
    </location>
</feature>
<feature type="transmembrane region" description="Helical" evidence="5">
    <location>
        <begin position="129"/>
        <end position="149"/>
    </location>
</feature>
<dbReference type="PANTHER" id="PTHR37958">
    <property type="entry name" value="SODIUM-POTASSIUM/PROTON ANTIPORTER CHAA"/>
    <property type="match status" value="1"/>
</dbReference>
<evidence type="ECO:0000256" key="2">
    <source>
        <dbReference type="ARBA" id="ARBA00022692"/>
    </source>
</evidence>
<reference evidence="7 8" key="1">
    <citation type="submission" date="2019-02" db="EMBL/GenBank/DDBJ databases">
        <title>Aquabacterium sp. strain KMB7.</title>
        <authorList>
            <person name="Chen W.-M."/>
        </authorList>
    </citation>
    <scope>NUCLEOTIDE SEQUENCE [LARGE SCALE GENOMIC DNA]</scope>
    <source>
        <strain evidence="7 8">KMB7</strain>
    </source>
</reference>
<proteinExistence type="predicted"/>
<feature type="transmembrane region" description="Helical" evidence="5">
    <location>
        <begin position="247"/>
        <end position="266"/>
    </location>
</feature>
<dbReference type="RefSeq" id="WP_130968095.1">
    <property type="nucleotide sequence ID" value="NZ_SIXI01000004.1"/>
</dbReference>
<feature type="domain" description="Sodium/calcium exchanger membrane region" evidence="6">
    <location>
        <begin position="27"/>
        <end position="182"/>
    </location>
</feature>
<feature type="transmembrane region" description="Helical" evidence="5">
    <location>
        <begin position="214"/>
        <end position="235"/>
    </location>
</feature>
<sequence length="357" mass="36675">MLMRLAPLASPVLAMAVLALTWGTVPSTGLLVACGVGLMAAVLASVHHAEVVAHKVGEPLGTLVLALAVTVIEVALIVTLMLAGGDKAAYVARDTVYAAIMVIGTGVVGLCLLVGGWRHREQTFRAEGANAGWAALMALAGLTLVLPTYTTTTPGGTYSNSQLAFAGLASLALWLAYVFVQTVRHRDYFLPVGAAHDDEVHAQPPSGMQTAVSVGLLVVALVAVIGLAKVLSPTIEAVVDAARAPKAVIGVVIALLVLLPETLAAIRAAHANRLQTSLNLAIGSAMASIGLSIPVVAALSVWLGLPLHLGIDGKDLVLLVLTFGVGTLTMTHGRTTIMQGAVHLVVFAAYLFLTLVP</sequence>
<dbReference type="AlphaFoldDB" id="A0A4Q9H411"/>
<keyword evidence="4 5" id="KW-0472">Membrane</keyword>
<evidence type="ECO:0000256" key="3">
    <source>
        <dbReference type="ARBA" id="ARBA00022989"/>
    </source>
</evidence>
<gene>
    <name evidence="7" type="ORF">EYS42_10355</name>
</gene>
<dbReference type="PANTHER" id="PTHR37958:SF1">
    <property type="entry name" value="SODIUM-POTASSIUM_PROTON ANTIPORTER CHAA"/>
    <property type="match status" value="1"/>
</dbReference>